<evidence type="ECO:0000256" key="3">
    <source>
        <dbReference type="ARBA" id="ARBA00022692"/>
    </source>
</evidence>
<comment type="similarity">
    <text evidence="2">Belongs to the bile acid:sodium symporter (BASS) (TC 2.A.28) family.</text>
</comment>
<evidence type="ECO:0000256" key="4">
    <source>
        <dbReference type="ARBA" id="ARBA00022847"/>
    </source>
</evidence>
<dbReference type="RefSeq" id="XP_783691.3">
    <property type="nucleotide sequence ID" value="XM_778598.4"/>
</dbReference>
<keyword evidence="3 8" id="KW-0812">Transmembrane</keyword>
<sequence>MDLQNTTNYMNVTGEAGGIPPGPPAYVEHLKIANQVVIAVTFSIVLFAMGASITPQNFKIVLRRPVGIAVGFVSQFAVMPLLAYCYALAVSFEQTIALGCLILACCPGGSLSNLYTFWTDGDLCLSITMTTLSTLVAIGMMPLNLLIYSRRWTDQNTSMPYLDICISLILVVVPVVLGMVLRWKKPRWALLIAKPCSWIGFIGVVCSIIFVSIMNPRLYSSHWTIWVGALTLCWFGFALGYLLAFICRQTHSQCRTISFETGIQNVGLAFAIIAFSFAGNPNMVQMMTFPALFGPMSVVSGFIYTGAYKLHQKFRGSDQAEKKPDGGPEEGVGDGKKSNEGTMKTTEAEGKKLATA</sequence>
<evidence type="ECO:0000256" key="5">
    <source>
        <dbReference type="ARBA" id="ARBA00022989"/>
    </source>
</evidence>
<feature type="transmembrane region" description="Helical" evidence="8">
    <location>
        <begin position="66"/>
        <end position="89"/>
    </location>
</feature>
<feature type="transmembrane region" description="Helical" evidence="8">
    <location>
        <begin position="32"/>
        <end position="54"/>
    </location>
</feature>
<name>A0A7M7RD75_STRPU</name>
<keyword evidence="5 8" id="KW-1133">Transmembrane helix</keyword>
<feature type="transmembrane region" description="Helical" evidence="8">
    <location>
        <begin position="123"/>
        <end position="147"/>
    </location>
</feature>
<dbReference type="OMA" id="CLYLYTW"/>
<evidence type="ECO:0008006" key="11">
    <source>
        <dbReference type="Google" id="ProtNLM"/>
    </source>
</evidence>
<dbReference type="Pfam" id="PF01758">
    <property type="entry name" value="SBF"/>
    <property type="match status" value="1"/>
</dbReference>
<reference evidence="9" key="2">
    <citation type="submission" date="2021-01" db="UniProtKB">
        <authorList>
            <consortium name="EnsemblMetazoa"/>
        </authorList>
    </citation>
    <scope>IDENTIFICATION</scope>
</reference>
<feature type="transmembrane region" description="Helical" evidence="8">
    <location>
        <begin position="188"/>
        <end position="213"/>
    </location>
</feature>
<comment type="subcellular location">
    <subcellularLocation>
        <location evidence="1">Membrane</location>
        <topology evidence="1">Multi-pass membrane protein</topology>
    </subcellularLocation>
</comment>
<evidence type="ECO:0000313" key="9">
    <source>
        <dbReference type="EnsemblMetazoa" id="XP_783691"/>
    </source>
</evidence>
<keyword evidence="4" id="KW-0813">Transport</keyword>
<dbReference type="GO" id="GO:0008508">
    <property type="term" value="F:bile acid:sodium symporter activity"/>
    <property type="evidence" value="ECO:0000318"/>
    <property type="project" value="GO_Central"/>
</dbReference>
<dbReference type="AlphaFoldDB" id="A0A7M7RD75"/>
<dbReference type="PANTHER" id="PTHR10361">
    <property type="entry name" value="SODIUM-BILE ACID COTRANSPORTER"/>
    <property type="match status" value="1"/>
</dbReference>
<feature type="compositionally biased region" description="Basic and acidic residues" evidence="7">
    <location>
        <begin position="346"/>
        <end position="356"/>
    </location>
</feature>
<evidence type="ECO:0000256" key="1">
    <source>
        <dbReference type="ARBA" id="ARBA00004141"/>
    </source>
</evidence>
<keyword evidence="10" id="KW-1185">Reference proteome</keyword>
<accession>A0A7M7RD75</accession>
<dbReference type="GeneID" id="578429"/>
<reference evidence="10" key="1">
    <citation type="submission" date="2015-02" db="EMBL/GenBank/DDBJ databases">
        <title>Genome sequencing for Strongylocentrotus purpuratus.</title>
        <authorList>
            <person name="Murali S."/>
            <person name="Liu Y."/>
            <person name="Vee V."/>
            <person name="English A."/>
            <person name="Wang M."/>
            <person name="Skinner E."/>
            <person name="Han Y."/>
            <person name="Muzny D.M."/>
            <person name="Worley K.C."/>
            <person name="Gibbs R.A."/>
        </authorList>
    </citation>
    <scope>NUCLEOTIDE SEQUENCE</scope>
</reference>
<feature type="transmembrane region" description="Helical" evidence="8">
    <location>
        <begin position="95"/>
        <end position="116"/>
    </location>
</feature>
<feature type="transmembrane region" description="Helical" evidence="8">
    <location>
        <begin position="159"/>
        <end position="181"/>
    </location>
</feature>
<feature type="transmembrane region" description="Helical" evidence="8">
    <location>
        <begin position="259"/>
        <end position="278"/>
    </location>
</feature>
<dbReference type="GO" id="GO:0015721">
    <property type="term" value="P:bile acid and bile salt transport"/>
    <property type="evidence" value="ECO:0000318"/>
    <property type="project" value="GO_Central"/>
</dbReference>
<feature type="compositionally biased region" description="Basic and acidic residues" evidence="7">
    <location>
        <begin position="315"/>
        <end position="326"/>
    </location>
</feature>
<dbReference type="InterPro" id="IPR004710">
    <property type="entry name" value="Bilac:Na_transpt"/>
</dbReference>
<evidence type="ECO:0000256" key="2">
    <source>
        <dbReference type="ARBA" id="ARBA00006528"/>
    </source>
</evidence>
<dbReference type="OrthoDB" id="203097at2759"/>
<evidence type="ECO:0000256" key="7">
    <source>
        <dbReference type="SAM" id="MobiDB-lite"/>
    </source>
</evidence>
<dbReference type="InterPro" id="IPR038770">
    <property type="entry name" value="Na+/solute_symporter_sf"/>
</dbReference>
<dbReference type="EnsemblMetazoa" id="XM_778598">
    <property type="protein sequence ID" value="XP_783691"/>
    <property type="gene ID" value="LOC578429"/>
</dbReference>
<feature type="transmembrane region" description="Helical" evidence="8">
    <location>
        <begin position="225"/>
        <end position="247"/>
    </location>
</feature>
<evidence type="ECO:0000256" key="8">
    <source>
        <dbReference type="SAM" id="Phobius"/>
    </source>
</evidence>
<dbReference type="InParanoid" id="A0A7M7RD75"/>
<dbReference type="KEGG" id="spu:578429"/>
<dbReference type="FunFam" id="1.20.1530.20:FF:000035">
    <property type="entry name" value="Uncharacterized protein"/>
    <property type="match status" value="1"/>
</dbReference>
<dbReference type="InterPro" id="IPR002657">
    <property type="entry name" value="BilAc:Na_symport/Acr3"/>
</dbReference>
<feature type="region of interest" description="Disordered" evidence="7">
    <location>
        <begin position="315"/>
        <end position="356"/>
    </location>
</feature>
<dbReference type="Gene3D" id="1.20.1530.20">
    <property type="match status" value="1"/>
</dbReference>
<keyword evidence="6 8" id="KW-0472">Membrane</keyword>
<dbReference type="Proteomes" id="UP000007110">
    <property type="component" value="Unassembled WGS sequence"/>
</dbReference>
<feature type="transmembrane region" description="Helical" evidence="8">
    <location>
        <begin position="284"/>
        <end position="305"/>
    </location>
</feature>
<organism evidence="9 10">
    <name type="scientific">Strongylocentrotus purpuratus</name>
    <name type="common">Purple sea urchin</name>
    <dbReference type="NCBI Taxonomy" id="7668"/>
    <lineage>
        <taxon>Eukaryota</taxon>
        <taxon>Metazoa</taxon>
        <taxon>Echinodermata</taxon>
        <taxon>Eleutherozoa</taxon>
        <taxon>Echinozoa</taxon>
        <taxon>Echinoidea</taxon>
        <taxon>Euechinoidea</taxon>
        <taxon>Echinacea</taxon>
        <taxon>Camarodonta</taxon>
        <taxon>Echinidea</taxon>
        <taxon>Strongylocentrotidae</taxon>
        <taxon>Strongylocentrotus</taxon>
    </lineage>
</organism>
<dbReference type="GO" id="GO:0016020">
    <property type="term" value="C:membrane"/>
    <property type="evidence" value="ECO:0007669"/>
    <property type="project" value="UniProtKB-SubCell"/>
</dbReference>
<evidence type="ECO:0000256" key="6">
    <source>
        <dbReference type="ARBA" id="ARBA00023136"/>
    </source>
</evidence>
<keyword evidence="4" id="KW-0769">Symport</keyword>
<proteinExistence type="inferred from homology"/>
<protein>
    <recommendedName>
        <fullName evidence="11">Ileal sodium/bile acid cotransporter</fullName>
    </recommendedName>
</protein>
<evidence type="ECO:0000313" key="10">
    <source>
        <dbReference type="Proteomes" id="UP000007110"/>
    </source>
</evidence>
<dbReference type="PANTHER" id="PTHR10361:SF28">
    <property type="entry name" value="P3 PROTEIN-RELATED"/>
    <property type="match status" value="1"/>
</dbReference>